<evidence type="ECO:0008006" key="4">
    <source>
        <dbReference type="Google" id="ProtNLM"/>
    </source>
</evidence>
<gene>
    <name evidence="2" type="ORF">ODV15_07860</name>
</gene>
<dbReference type="AlphaFoldDB" id="A0A9X3WAY1"/>
<sequence>MGGSRQVLIVNLSGEQKKVLGFASWSQVGIATGGIILGTIIFTIVNNILQAIGTGSGSSIVISAMFFIAVAAPFGVVAFKPIRDKQGDLLYYEFTQLMINYRFPRREVGTYVNVQPNRHPVNARLPYVVQRRIYDDPIVDEEED</sequence>
<evidence type="ECO:0000313" key="3">
    <source>
        <dbReference type="Proteomes" id="UP001143700"/>
    </source>
</evidence>
<evidence type="ECO:0000313" key="2">
    <source>
        <dbReference type="EMBL" id="MDB6262462.1"/>
    </source>
</evidence>
<feature type="transmembrane region" description="Helical" evidence="1">
    <location>
        <begin position="57"/>
        <end position="79"/>
    </location>
</feature>
<comment type="caution">
    <text evidence="2">The sequence shown here is derived from an EMBL/GenBank/DDBJ whole genome shotgun (WGS) entry which is preliminary data.</text>
</comment>
<evidence type="ECO:0000256" key="1">
    <source>
        <dbReference type="SAM" id="Phobius"/>
    </source>
</evidence>
<reference evidence="2" key="1">
    <citation type="journal article" date="2022" name="Microorganisms">
        <title>Antibiotic Susceptibility, Resistance Gene Determinants and Corresponding Genomic Regions in Lactobacillus amylovorus Isolates Derived from Wild Boars and Domestic Pigs.</title>
        <authorList>
            <person name="Moravkova M."/>
            <person name="Kostovova I."/>
            <person name="Kavanova K."/>
            <person name="Pechar R."/>
            <person name="Stanek S."/>
            <person name="Brychta A."/>
            <person name="Zeman M."/>
            <person name="Kubasova T."/>
        </authorList>
    </citation>
    <scope>NUCLEOTIDE SEQUENCE</scope>
    <source>
        <strain evidence="2">M356A</strain>
    </source>
</reference>
<dbReference type="Proteomes" id="UP001143700">
    <property type="component" value="Unassembled WGS sequence"/>
</dbReference>
<dbReference type="EMBL" id="JAOTGU010000011">
    <property type="protein sequence ID" value="MDB6262462.1"/>
    <property type="molecule type" value="Genomic_DNA"/>
</dbReference>
<name>A0A9X3WAY1_LACAM</name>
<keyword evidence="1" id="KW-1133">Transmembrane helix</keyword>
<reference evidence="2" key="2">
    <citation type="submission" date="2022-10" db="EMBL/GenBank/DDBJ databases">
        <authorList>
            <person name="Kostovova I."/>
            <person name="Moravkova M."/>
            <person name="Pechar R."/>
        </authorList>
    </citation>
    <scope>NUCLEOTIDE SEQUENCE</scope>
    <source>
        <strain evidence="2">M356A</strain>
    </source>
</reference>
<keyword evidence="1" id="KW-0472">Membrane</keyword>
<dbReference type="RefSeq" id="WP_271870426.1">
    <property type="nucleotide sequence ID" value="NZ_JAOTGU010000011.1"/>
</dbReference>
<organism evidence="2 3">
    <name type="scientific">Lactobacillus amylovorus</name>
    <dbReference type="NCBI Taxonomy" id="1604"/>
    <lineage>
        <taxon>Bacteria</taxon>
        <taxon>Bacillati</taxon>
        <taxon>Bacillota</taxon>
        <taxon>Bacilli</taxon>
        <taxon>Lactobacillales</taxon>
        <taxon>Lactobacillaceae</taxon>
        <taxon>Lactobacillus</taxon>
    </lineage>
</organism>
<protein>
    <recommendedName>
        <fullName evidence="4">PrgI family protein</fullName>
    </recommendedName>
</protein>
<feature type="transmembrane region" description="Helical" evidence="1">
    <location>
        <begin position="20"/>
        <end position="45"/>
    </location>
</feature>
<accession>A0A9X3WAY1</accession>
<proteinExistence type="predicted"/>
<keyword evidence="1" id="KW-0812">Transmembrane</keyword>